<dbReference type="Pfam" id="PF12796">
    <property type="entry name" value="Ank_2"/>
    <property type="match status" value="2"/>
</dbReference>
<evidence type="ECO:0000259" key="9">
    <source>
        <dbReference type="Pfam" id="PF13962"/>
    </source>
</evidence>
<keyword evidence="5 7" id="KW-0040">ANK repeat</keyword>
<dbReference type="Gene3D" id="1.25.40.20">
    <property type="entry name" value="Ankyrin repeat-containing domain"/>
    <property type="match status" value="1"/>
</dbReference>
<dbReference type="InterPro" id="IPR002110">
    <property type="entry name" value="Ankyrin_rpt"/>
</dbReference>
<evidence type="ECO:0000256" key="5">
    <source>
        <dbReference type="ARBA" id="ARBA00023043"/>
    </source>
</evidence>
<gene>
    <name evidence="10" type="ORF">MKW98_000914</name>
</gene>
<dbReference type="InterPro" id="IPR036770">
    <property type="entry name" value="Ankyrin_rpt-contain_sf"/>
</dbReference>
<dbReference type="EMBL" id="JAJJMB010011750">
    <property type="protein sequence ID" value="KAI3900014.1"/>
    <property type="molecule type" value="Genomic_DNA"/>
</dbReference>
<evidence type="ECO:0000256" key="1">
    <source>
        <dbReference type="ARBA" id="ARBA00004141"/>
    </source>
</evidence>
<feature type="transmembrane region" description="Helical" evidence="8">
    <location>
        <begin position="490"/>
        <end position="511"/>
    </location>
</feature>
<dbReference type="InterPro" id="IPR026961">
    <property type="entry name" value="PGG_dom"/>
</dbReference>
<keyword evidence="6 8" id="KW-0472">Membrane</keyword>
<dbReference type="PROSITE" id="PS50088">
    <property type="entry name" value="ANK_REPEAT"/>
    <property type="match status" value="3"/>
</dbReference>
<comment type="subcellular location">
    <subcellularLocation>
        <location evidence="1">Membrane</location>
        <topology evidence="1">Multi-pass membrane protein</topology>
    </subcellularLocation>
</comment>
<proteinExistence type="predicted"/>
<sequence>MERLLGMSKKLLVYCQKVFSYNDSRLDNLDEVFTSFCRTPLHIAAMRGDIKFATQILSLRPDLALKQDLNGFTPLHLASARFSIEMVQLLLRGSRGIDACIVQDQNGRTPLHLAAMQDRVRNMKVLMEECPEAIHLKNDQNETILHFCVKINTNISTLGLVIKKLLVLAQPSDLNHISVNSRDNDGNTILHLAAEMGNRKIVDYLLNNNNIRIDTNAVNNNNLKALSMLSPAQRDELEIGFYDNRLEQRAVKHEHETNSKDGDIKHKKLKERTNTAMVVATLIAGIAFQAAMNPPGGVWQDDSKVDSGKDPITFTYYLNRMYGSTITCSLDSYLQEGCKRDGVSPNNGSYRVEKEKRYSGISFVAPNSTKNKATALDHARIFVYDLMSTILWEESPSDLYMMTKGLILRDFNSTKVVSNYSSSDSESNGGNFFPYIMRYAGYPIMAYSHPAMYMIYMTSSGVAFFVSLCIILLATCGFISDTSPTQARFLGMLMCLSILSSAASADFVFTFGV</sequence>
<dbReference type="SMART" id="SM00248">
    <property type="entry name" value="ANK"/>
    <property type="match status" value="4"/>
</dbReference>
<feature type="repeat" description="ANK" evidence="7">
    <location>
        <begin position="185"/>
        <end position="209"/>
    </location>
</feature>
<name>A0AAD4SE97_9MAGN</name>
<evidence type="ECO:0000313" key="10">
    <source>
        <dbReference type="EMBL" id="KAI3900014.1"/>
    </source>
</evidence>
<evidence type="ECO:0000313" key="11">
    <source>
        <dbReference type="Proteomes" id="UP001202328"/>
    </source>
</evidence>
<dbReference type="PROSITE" id="PS50297">
    <property type="entry name" value="ANK_REP_REGION"/>
    <property type="match status" value="3"/>
</dbReference>
<evidence type="ECO:0000256" key="7">
    <source>
        <dbReference type="PROSITE-ProRule" id="PRU00023"/>
    </source>
</evidence>
<evidence type="ECO:0000256" key="4">
    <source>
        <dbReference type="ARBA" id="ARBA00022989"/>
    </source>
</evidence>
<comment type="caution">
    <text evidence="10">The sequence shown here is derived from an EMBL/GenBank/DDBJ whole genome shotgun (WGS) entry which is preliminary data.</text>
</comment>
<protein>
    <recommendedName>
        <fullName evidence="9">PGG domain-containing protein</fullName>
    </recommendedName>
</protein>
<evidence type="ECO:0000256" key="6">
    <source>
        <dbReference type="ARBA" id="ARBA00023136"/>
    </source>
</evidence>
<dbReference type="SUPFAM" id="SSF48403">
    <property type="entry name" value="Ankyrin repeat"/>
    <property type="match status" value="1"/>
</dbReference>
<dbReference type="Pfam" id="PF00023">
    <property type="entry name" value="Ank"/>
    <property type="match status" value="1"/>
</dbReference>
<keyword evidence="3" id="KW-0677">Repeat</keyword>
<evidence type="ECO:0000256" key="3">
    <source>
        <dbReference type="ARBA" id="ARBA00022737"/>
    </source>
</evidence>
<dbReference type="GO" id="GO:0005886">
    <property type="term" value="C:plasma membrane"/>
    <property type="evidence" value="ECO:0007669"/>
    <property type="project" value="TreeGrafter"/>
</dbReference>
<dbReference type="PANTHER" id="PTHR24186:SF37">
    <property type="entry name" value="PGG DOMAIN-CONTAINING PROTEIN"/>
    <property type="match status" value="1"/>
</dbReference>
<dbReference type="Proteomes" id="UP001202328">
    <property type="component" value="Unassembled WGS sequence"/>
</dbReference>
<feature type="repeat" description="ANK" evidence="7">
    <location>
        <begin position="106"/>
        <end position="128"/>
    </location>
</feature>
<feature type="transmembrane region" description="Helical" evidence="8">
    <location>
        <begin position="453"/>
        <end position="478"/>
    </location>
</feature>
<feature type="repeat" description="ANK" evidence="7">
    <location>
        <begin position="70"/>
        <end position="92"/>
    </location>
</feature>
<keyword evidence="2 8" id="KW-0812">Transmembrane</keyword>
<keyword evidence="11" id="KW-1185">Reference proteome</keyword>
<reference evidence="10" key="1">
    <citation type="submission" date="2022-04" db="EMBL/GenBank/DDBJ databases">
        <title>A functionally conserved STORR gene fusion in Papaver species that diverged 16.8 million years ago.</title>
        <authorList>
            <person name="Catania T."/>
        </authorList>
    </citation>
    <scope>NUCLEOTIDE SEQUENCE</scope>
    <source>
        <strain evidence="10">S-188037</strain>
    </source>
</reference>
<feature type="domain" description="PGG" evidence="9">
    <location>
        <begin position="267"/>
        <end position="309"/>
    </location>
</feature>
<evidence type="ECO:0000256" key="2">
    <source>
        <dbReference type="ARBA" id="ARBA00022692"/>
    </source>
</evidence>
<accession>A0AAD4SE97</accession>
<evidence type="ECO:0000256" key="8">
    <source>
        <dbReference type="SAM" id="Phobius"/>
    </source>
</evidence>
<dbReference type="AlphaFoldDB" id="A0AAD4SE97"/>
<keyword evidence="4 8" id="KW-1133">Transmembrane helix</keyword>
<dbReference type="Pfam" id="PF13962">
    <property type="entry name" value="PGG"/>
    <property type="match status" value="1"/>
</dbReference>
<dbReference type="PANTHER" id="PTHR24186">
    <property type="entry name" value="PROTEIN PHOSPHATASE 1 REGULATORY SUBUNIT"/>
    <property type="match status" value="1"/>
</dbReference>
<organism evidence="10 11">
    <name type="scientific">Papaver atlanticum</name>
    <dbReference type="NCBI Taxonomy" id="357466"/>
    <lineage>
        <taxon>Eukaryota</taxon>
        <taxon>Viridiplantae</taxon>
        <taxon>Streptophyta</taxon>
        <taxon>Embryophyta</taxon>
        <taxon>Tracheophyta</taxon>
        <taxon>Spermatophyta</taxon>
        <taxon>Magnoliopsida</taxon>
        <taxon>Ranunculales</taxon>
        <taxon>Papaveraceae</taxon>
        <taxon>Papaveroideae</taxon>
        <taxon>Papaver</taxon>
    </lineage>
</organism>